<feature type="transmembrane region" description="Helical" evidence="2">
    <location>
        <begin position="382"/>
        <end position="400"/>
    </location>
</feature>
<feature type="chain" id="PRO_5017954731" description="DUF7507 domain-containing protein" evidence="3">
    <location>
        <begin position="32"/>
        <end position="410"/>
    </location>
</feature>
<dbReference type="Proteomes" id="UP000272503">
    <property type="component" value="Unassembled WGS sequence"/>
</dbReference>
<keyword evidence="2" id="KW-0812">Transmembrane</keyword>
<dbReference type="RefSeq" id="WP_121647357.1">
    <property type="nucleotide sequence ID" value="NZ_RCUX01000002.1"/>
</dbReference>
<organism evidence="5 6">
    <name type="scientific">Mycetocola tolaasinivorans</name>
    <dbReference type="NCBI Taxonomy" id="76635"/>
    <lineage>
        <taxon>Bacteria</taxon>
        <taxon>Bacillati</taxon>
        <taxon>Actinomycetota</taxon>
        <taxon>Actinomycetes</taxon>
        <taxon>Micrococcales</taxon>
        <taxon>Microbacteriaceae</taxon>
        <taxon>Mycetocola</taxon>
    </lineage>
</organism>
<evidence type="ECO:0000313" key="6">
    <source>
        <dbReference type="Proteomes" id="UP000272503"/>
    </source>
</evidence>
<protein>
    <recommendedName>
        <fullName evidence="4">DUF7507 domain-containing protein</fullName>
    </recommendedName>
</protein>
<keyword evidence="2" id="KW-0472">Membrane</keyword>
<dbReference type="Pfam" id="PF24346">
    <property type="entry name" value="DUF7507"/>
    <property type="match status" value="1"/>
</dbReference>
<evidence type="ECO:0000256" key="3">
    <source>
        <dbReference type="SAM" id="SignalP"/>
    </source>
</evidence>
<feature type="compositionally biased region" description="Low complexity" evidence="1">
    <location>
        <begin position="49"/>
        <end position="58"/>
    </location>
</feature>
<feature type="signal peptide" evidence="3">
    <location>
        <begin position="1"/>
        <end position="31"/>
    </location>
</feature>
<dbReference type="OrthoDB" id="3225333at2"/>
<keyword evidence="2" id="KW-1133">Transmembrane helix</keyword>
<keyword evidence="6" id="KW-1185">Reference proteome</keyword>
<feature type="compositionally biased region" description="Low complexity" evidence="1">
    <location>
        <begin position="29"/>
        <end position="42"/>
    </location>
</feature>
<proteinExistence type="predicted"/>
<keyword evidence="3" id="KW-0732">Signal</keyword>
<evidence type="ECO:0000256" key="2">
    <source>
        <dbReference type="SAM" id="Phobius"/>
    </source>
</evidence>
<feature type="compositionally biased region" description="Acidic residues" evidence="1">
    <location>
        <begin position="93"/>
        <end position="105"/>
    </location>
</feature>
<name>A0A3L7AAP4_9MICO</name>
<dbReference type="InterPro" id="IPR055354">
    <property type="entry name" value="DUF7507"/>
</dbReference>
<accession>A0A3L7AAP4</accession>
<reference evidence="5 6" key="1">
    <citation type="submission" date="2018-10" db="EMBL/GenBank/DDBJ databases">
        <authorList>
            <person name="Li J."/>
        </authorList>
    </citation>
    <scope>NUCLEOTIDE SEQUENCE [LARGE SCALE GENOMIC DNA]</scope>
    <source>
        <strain evidence="5 6">IF 016277</strain>
    </source>
</reference>
<gene>
    <name evidence="5" type="ORF">D9V32_02680</name>
</gene>
<dbReference type="AlphaFoldDB" id="A0A3L7AAP4"/>
<evidence type="ECO:0000259" key="4">
    <source>
        <dbReference type="Pfam" id="PF24346"/>
    </source>
</evidence>
<feature type="domain" description="DUF7507" evidence="4">
    <location>
        <begin position="250"/>
        <end position="348"/>
    </location>
</feature>
<evidence type="ECO:0000313" key="5">
    <source>
        <dbReference type="EMBL" id="RLP77373.1"/>
    </source>
</evidence>
<evidence type="ECO:0000256" key="1">
    <source>
        <dbReference type="SAM" id="MobiDB-lite"/>
    </source>
</evidence>
<dbReference type="EMBL" id="RCUX01000002">
    <property type="protein sequence ID" value="RLP77373.1"/>
    <property type="molecule type" value="Genomic_DNA"/>
</dbReference>
<sequence length="410" mass="42356">MAKISGRWATAASVLSLGVLLGVTTTLPASAAPMPVPSASVVAEDDTTETGSESTDPSVVPSASPSETTEADEPSSPVPTPEVSIEPTRAADVPEETDTEAEPEEGNAPGQETEEGPWGDYGLEVTPTWIIEDTNGNGLLDVGERFGYSFEVKNLTDLDLTNLTVNQIHPAYPWDTPGPSVAAGETVTLTETWVYSQIAFDFRVPTQTGTVSGAENETTESYVVRGISANDKGVYSSIQVHDFPLPVVKPAVTSVATVTSTETPRLVGDVINYSVVVTNSGNATLAEPALASPANTTGGAERAYPIDYETVRGVAPGESRTLTGTHIVGAADIARGSAIFTVNATSQSMGEFWVLSAPQTLTVKLDPAVGGLADTGSDLSSVVPGIAVLVLAAGVGLLGLKRRRASVDGL</sequence>
<feature type="region of interest" description="Disordered" evidence="1">
    <location>
        <begin position="29"/>
        <end position="121"/>
    </location>
</feature>
<comment type="caution">
    <text evidence="5">The sequence shown here is derived from an EMBL/GenBank/DDBJ whole genome shotgun (WGS) entry which is preliminary data.</text>
</comment>